<keyword evidence="10" id="KW-1185">Reference proteome</keyword>
<feature type="domain" description="Enoyl reductase (ER)" evidence="8">
    <location>
        <begin position="11"/>
        <end position="337"/>
    </location>
</feature>
<dbReference type="PANTHER" id="PTHR42940:SF7">
    <property type="entry name" value="ALCOHOL DEHYDROGENASE-LIKE N-TERMINAL DOMAIN-CONTAINING PROTEIN"/>
    <property type="match status" value="1"/>
</dbReference>
<evidence type="ECO:0000256" key="4">
    <source>
        <dbReference type="ARBA" id="ARBA00022723"/>
    </source>
</evidence>
<dbReference type="GO" id="GO:0004022">
    <property type="term" value="F:alcohol dehydrogenase (NAD+) activity"/>
    <property type="evidence" value="ECO:0007669"/>
    <property type="project" value="UniProtKB-EC"/>
</dbReference>
<evidence type="ECO:0000313" key="9">
    <source>
        <dbReference type="EMBL" id="SNS93513.1"/>
    </source>
</evidence>
<dbReference type="GO" id="GO:0005737">
    <property type="term" value="C:cytoplasm"/>
    <property type="evidence" value="ECO:0007669"/>
    <property type="project" value="TreeGrafter"/>
</dbReference>
<keyword evidence="6" id="KW-0560">Oxidoreductase</keyword>
<dbReference type="InterPro" id="IPR020843">
    <property type="entry name" value="ER"/>
</dbReference>
<dbReference type="SUPFAM" id="SSF51735">
    <property type="entry name" value="NAD(P)-binding Rossmann-fold domains"/>
    <property type="match status" value="1"/>
</dbReference>
<dbReference type="EMBL" id="FZPH01000002">
    <property type="protein sequence ID" value="SNS93513.1"/>
    <property type="molecule type" value="Genomic_DNA"/>
</dbReference>
<evidence type="ECO:0000259" key="8">
    <source>
        <dbReference type="SMART" id="SM00829"/>
    </source>
</evidence>
<dbReference type="SUPFAM" id="SSF50129">
    <property type="entry name" value="GroES-like"/>
    <property type="match status" value="1"/>
</dbReference>
<dbReference type="InterPro" id="IPR013149">
    <property type="entry name" value="ADH-like_C"/>
</dbReference>
<comment type="similarity">
    <text evidence="2 7">Belongs to the zinc-containing alcohol dehydrogenase family.</text>
</comment>
<dbReference type="InterPro" id="IPR036291">
    <property type="entry name" value="NAD(P)-bd_dom_sf"/>
</dbReference>
<evidence type="ECO:0000256" key="3">
    <source>
        <dbReference type="ARBA" id="ARBA00013190"/>
    </source>
</evidence>
<dbReference type="Pfam" id="PF08240">
    <property type="entry name" value="ADH_N"/>
    <property type="match status" value="1"/>
</dbReference>
<dbReference type="Proteomes" id="UP000198362">
    <property type="component" value="Unassembled WGS sequence"/>
</dbReference>
<evidence type="ECO:0000256" key="7">
    <source>
        <dbReference type="RuleBase" id="RU361277"/>
    </source>
</evidence>
<evidence type="ECO:0000256" key="6">
    <source>
        <dbReference type="ARBA" id="ARBA00023002"/>
    </source>
</evidence>
<dbReference type="EC" id="1.1.1.1" evidence="3"/>
<proteinExistence type="inferred from homology"/>
<dbReference type="PANTHER" id="PTHR42940">
    <property type="entry name" value="ALCOHOL DEHYDROGENASE 1-RELATED"/>
    <property type="match status" value="1"/>
</dbReference>
<keyword evidence="4 7" id="KW-0479">Metal-binding</keyword>
<dbReference type="RefSeq" id="WP_245870671.1">
    <property type="nucleotide sequence ID" value="NZ_FZPH01000002.1"/>
</dbReference>
<organism evidence="9 10">
    <name type="scientific">Asanoa hainanensis</name>
    <dbReference type="NCBI Taxonomy" id="560556"/>
    <lineage>
        <taxon>Bacteria</taxon>
        <taxon>Bacillati</taxon>
        <taxon>Actinomycetota</taxon>
        <taxon>Actinomycetes</taxon>
        <taxon>Micromonosporales</taxon>
        <taxon>Micromonosporaceae</taxon>
        <taxon>Asanoa</taxon>
    </lineage>
</organism>
<dbReference type="Pfam" id="PF00107">
    <property type="entry name" value="ADH_zinc_N"/>
    <property type="match status" value="1"/>
</dbReference>
<dbReference type="PROSITE" id="PS00059">
    <property type="entry name" value="ADH_ZINC"/>
    <property type="match status" value="1"/>
</dbReference>
<accession>A0A239IKD4</accession>
<keyword evidence="5 7" id="KW-0862">Zinc</keyword>
<dbReference type="SMART" id="SM00829">
    <property type="entry name" value="PKS_ER"/>
    <property type="match status" value="1"/>
</dbReference>
<evidence type="ECO:0000256" key="1">
    <source>
        <dbReference type="ARBA" id="ARBA00001947"/>
    </source>
</evidence>
<dbReference type="AlphaFoldDB" id="A0A239IKD4"/>
<dbReference type="Gene3D" id="3.90.180.10">
    <property type="entry name" value="Medium-chain alcohol dehydrogenases, catalytic domain"/>
    <property type="match status" value="1"/>
</dbReference>
<protein>
    <recommendedName>
        <fullName evidence="3">alcohol dehydrogenase</fullName>
        <ecNumber evidence="3">1.1.1.1</ecNumber>
    </recommendedName>
</protein>
<dbReference type="GO" id="GO:0008270">
    <property type="term" value="F:zinc ion binding"/>
    <property type="evidence" value="ECO:0007669"/>
    <property type="project" value="InterPro"/>
</dbReference>
<evidence type="ECO:0000313" key="10">
    <source>
        <dbReference type="Proteomes" id="UP000198362"/>
    </source>
</evidence>
<dbReference type="InterPro" id="IPR002328">
    <property type="entry name" value="ADH_Zn_CS"/>
</dbReference>
<name>A0A239IKD4_9ACTN</name>
<evidence type="ECO:0000256" key="5">
    <source>
        <dbReference type="ARBA" id="ARBA00022833"/>
    </source>
</evidence>
<dbReference type="Gene3D" id="3.40.50.720">
    <property type="entry name" value="NAD(P)-binding Rossmann-like Domain"/>
    <property type="match status" value="1"/>
</dbReference>
<gene>
    <name evidence="9" type="ORF">SAMN05421812_102420</name>
</gene>
<reference evidence="9 10" key="1">
    <citation type="submission" date="2017-06" db="EMBL/GenBank/DDBJ databases">
        <authorList>
            <person name="Kim H.J."/>
            <person name="Triplett B.A."/>
        </authorList>
    </citation>
    <scope>NUCLEOTIDE SEQUENCE [LARGE SCALE GENOMIC DNA]</scope>
    <source>
        <strain evidence="9 10">CGMCC 4.5593</strain>
    </source>
</reference>
<sequence length="339" mass="36129">MQEMKAAVVPAVNAPWELRDVPLPSPGPHQVLVRIHACGLCYTDALMAQGVLSYRPFPMVLGHEGVGEVVAVGDGVTARKVGDRVGLPITQKPCGRCEFCRERHPYSFVTANNCANPILTGVNVDGGQAEYVAADEEGTILLPDGIPYEYAAPTVCAGYTVWAALRRAAPKPDARVAILGIGGVGHLGVQFAKAAGYHVTAVTHSPDKHDLARELGADQVVSNGDELKAAGGADVMLHTSPHHETAVDALKGIRPWGKLVLMGISANDTFPLPALAMTSHSFQVIGSAHNSPEYLAEALNIVARGDVKPMIDVFPKEKVDEAYNRLLHGQLRFRGVITY</sequence>
<dbReference type="InterPro" id="IPR011032">
    <property type="entry name" value="GroES-like_sf"/>
</dbReference>
<comment type="cofactor">
    <cofactor evidence="1 7">
        <name>Zn(2+)</name>
        <dbReference type="ChEBI" id="CHEBI:29105"/>
    </cofactor>
</comment>
<evidence type="ECO:0000256" key="2">
    <source>
        <dbReference type="ARBA" id="ARBA00008072"/>
    </source>
</evidence>
<dbReference type="InterPro" id="IPR013154">
    <property type="entry name" value="ADH-like_N"/>
</dbReference>